<proteinExistence type="predicted"/>
<feature type="region of interest" description="Disordered" evidence="1">
    <location>
        <begin position="1"/>
        <end position="45"/>
    </location>
</feature>
<evidence type="ECO:0000313" key="3">
    <source>
        <dbReference type="Proteomes" id="UP001500443"/>
    </source>
</evidence>
<sequence length="258" mass="28023">MGWLRDRLFGGRSGRRHGGSAPPAPAVAGTGTGTGTDAGLDPSGGPGSAAPAVCDCCNAPLDRADAYYLPTRTVMLSEAHWADAFETNRKLWDMFLSGDQLLSAFSDFVEQHAANDTPWAVCERCSEFFLFDRDAARADALNDRTPEDSGAVDPAGCVLFAALGWERVYGTWPKVVAQPAVADVCDFCRKKMYAGELDGFLPKAVLERYEADGFTDHDPPVRKARTKDGKTGWVECQVCMARNVTRLHRANYNPHATD</sequence>
<comment type="caution">
    <text evidence="2">The sequence shown here is derived from an EMBL/GenBank/DDBJ whole genome shotgun (WGS) entry which is preliminary data.</text>
</comment>
<accession>A0ABN2ZC69</accession>
<evidence type="ECO:0000313" key="2">
    <source>
        <dbReference type="EMBL" id="GAA2139990.1"/>
    </source>
</evidence>
<dbReference type="EMBL" id="BAAAPF010000214">
    <property type="protein sequence ID" value="GAA2139990.1"/>
    <property type="molecule type" value="Genomic_DNA"/>
</dbReference>
<protein>
    <submittedName>
        <fullName evidence="2">Uncharacterized protein</fullName>
    </submittedName>
</protein>
<reference evidence="2 3" key="1">
    <citation type="journal article" date="2019" name="Int. J. Syst. Evol. Microbiol.">
        <title>The Global Catalogue of Microorganisms (GCM) 10K type strain sequencing project: providing services to taxonomists for standard genome sequencing and annotation.</title>
        <authorList>
            <consortium name="The Broad Institute Genomics Platform"/>
            <consortium name="The Broad Institute Genome Sequencing Center for Infectious Disease"/>
            <person name="Wu L."/>
            <person name="Ma J."/>
        </authorList>
    </citation>
    <scope>NUCLEOTIDE SEQUENCE [LARGE SCALE GENOMIC DNA]</scope>
    <source>
        <strain evidence="2 3">JCM 15481</strain>
    </source>
</reference>
<feature type="compositionally biased region" description="Gly residues" evidence="1">
    <location>
        <begin position="30"/>
        <end position="45"/>
    </location>
</feature>
<dbReference type="Proteomes" id="UP001500443">
    <property type="component" value="Unassembled WGS sequence"/>
</dbReference>
<gene>
    <name evidence="2" type="ORF">GCM10009802_50060</name>
</gene>
<organism evidence="2 3">
    <name type="scientific">Streptomyces synnematoformans</name>
    <dbReference type="NCBI Taxonomy" id="415721"/>
    <lineage>
        <taxon>Bacteria</taxon>
        <taxon>Bacillati</taxon>
        <taxon>Actinomycetota</taxon>
        <taxon>Actinomycetes</taxon>
        <taxon>Kitasatosporales</taxon>
        <taxon>Streptomycetaceae</taxon>
        <taxon>Streptomyces</taxon>
    </lineage>
</organism>
<keyword evidence="3" id="KW-1185">Reference proteome</keyword>
<dbReference type="RefSeq" id="WP_344292404.1">
    <property type="nucleotide sequence ID" value="NZ_BAAAPF010000214.1"/>
</dbReference>
<name>A0ABN2ZC69_9ACTN</name>
<evidence type="ECO:0000256" key="1">
    <source>
        <dbReference type="SAM" id="MobiDB-lite"/>
    </source>
</evidence>